<reference evidence="1" key="1">
    <citation type="journal article" date="2020" name="Cell">
        <title>Large-Scale Comparative Analyses of Tick Genomes Elucidate Their Genetic Diversity and Vector Capacities.</title>
        <authorList>
            <consortium name="Tick Genome and Microbiome Consortium (TIGMIC)"/>
            <person name="Jia N."/>
            <person name="Wang J."/>
            <person name="Shi W."/>
            <person name="Du L."/>
            <person name="Sun Y."/>
            <person name="Zhan W."/>
            <person name="Jiang J.F."/>
            <person name="Wang Q."/>
            <person name="Zhang B."/>
            <person name="Ji P."/>
            <person name="Bell-Sakyi L."/>
            <person name="Cui X.M."/>
            <person name="Yuan T.T."/>
            <person name="Jiang B.G."/>
            <person name="Yang W.F."/>
            <person name="Lam T.T."/>
            <person name="Chang Q.C."/>
            <person name="Ding S.J."/>
            <person name="Wang X.J."/>
            <person name="Zhu J.G."/>
            <person name="Ruan X.D."/>
            <person name="Zhao L."/>
            <person name="Wei J.T."/>
            <person name="Ye R.Z."/>
            <person name="Que T.C."/>
            <person name="Du C.H."/>
            <person name="Zhou Y.H."/>
            <person name="Cheng J.X."/>
            <person name="Dai P.F."/>
            <person name="Guo W.B."/>
            <person name="Han X.H."/>
            <person name="Huang E.J."/>
            <person name="Li L.F."/>
            <person name="Wei W."/>
            <person name="Gao Y.C."/>
            <person name="Liu J.Z."/>
            <person name="Shao H.Z."/>
            <person name="Wang X."/>
            <person name="Wang C.C."/>
            <person name="Yang T.C."/>
            <person name="Huo Q.B."/>
            <person name="Li W."/>
            <person name="Chen H.Y."/>
            <person name="Chen S.E."/>
            <person name="Zhou L.G."/>
            <person name="Ni X.B."/>
            <person name="Tian J.H."/>
            <person name="Sheng Y."/>
            <person name="Liu T."/>
            <person name="Pan Y.S."/>
            <person name="Xia L.Y."/>
            <person name="Li J."/>
            <person name="Zhao F."/>
            <person name="Cao W.C."/>
        </authorList>
    </citation>
    <scope>NUCLEOTIDE SEQUENCE</scope>
    <source>
        <strain evidence="1">Rsan-2018</strain>
    </source>
</reference>
<evidence type="ECO:0000313" key="1">
    <source>
        <dbReference type="EMBL" id="KAH7935451.1"/>
    </source>
</evidence>
<proteinExistence type="predicted"/>
<protein>
    <submittedName>
        <fullName evidence="1">Uncharacterized protein</fullName>
    </submittedName>
</protein>
<reference evidence="1" key="2">
    <citation type="submission" date="2021-09" db="EMBL/GenBank/DDBJ databases">
        <authorList>
            <person name="Jia N."/>
            <person name="Wang J."/>
            <person name="Shi W."/>
            <person name="Du L."/>
            <person name="Sun Y."/>
            <person name="Zhan W."/>
            <person name="Jiang J."/>
            <person name="Wang Q."/>
            <person name="Zhang B."/>
            <person name="Ji P."/>
            <person name="Sakyi L.B."/>
            <person name="Cui X."/>
            <person name="Yuan T."/>
            <person name="Jiang B."/>
            <person name="Yang W."/>
            <person name="Lam T.T.-Y."/>
            <person name="Chang Q."/>
            <person name="Ding S."/>
            <person name="Wang X."/>
            <person name="Zhu J."/>
            <person name="Ruan X."/>
            <person name="Zhao L."/>
            <person name="Wei J."/>
            <person name="Que T."/>
            <person name="Du C."/>
            <person name="Cheng J."/>
            <person name="Dai P."/>
            <person name="Han X."/>
            <person name="Huang E."/>
            <person name="Gao Y."/>
            <person name="Liu J."/>
            <person name="Shao H."/>
            <person name="Ye R."/>
            <person name="Li L."/>
            <person name="Wei W."/>
            <person name="Wang X."/>
            <person name="Wang C."/>
            <person name="Huo Q."/>
            <person name="Li W."/>
            <person name="Guo W."/>
            <person name="Chen H."/>
            <person name="Chen S."/>
            <person name="Zhou L."/>
            <person name="Zhou L."/>
            <person name="Ni X."/>
            <person name="Tian J."/>
            <person name="Zhou Y."/>
            <person name="Sheng Y."/>
            <person name="Liu T."/>
            <person name="Pan Y."/>
            <person name="Xia L."/>
            <person name="Li J."/>
            <person name="Zhao F."/>
            <person name="Cao W."/>
        </authorList>
    </citation>
    <scope>NUCLEOTIDE SEQUENCE</scope>
    <source>
        <strain evidence="1">Rsan-2018</strain>
        <tissue evidence="1">Larvae</tissue>
    </source>
</reference>
<accession>A0A9D4PCZ5</accession>
<gene>
    <name evidence="1" type="ORF">HPB52_007600</name>
</gene>
<sequence>MKDKLLALDPRAPSSEVQLSTLRRADLQLRNELTKLYMPSRTVVVSAQSEVINCTTVQASHPEEVKQVAITLAMLKDHREAAYSDSIRAFQKDCSITPLATTILPAARCLSYHSLHWFPADVLEVEGVPADSNEIVNVAA</sequence>
<dbReference type="Proteomes" id="UP000821837">
    <property type="component" value="Unassembled WGS sequence"/>
</dbReference>
<name>A0A9D4PCZ5_RHISA</name>
<comment type="caution">
    <text evidence="1">The sequence shown here is derived from an EMBL/GenBank/DDBJ whole genome shotgun (WGS) entry which is preliminary data.</text>
</comment>
<dbReference type="AlphaFoldDB" id="A0A9D4PCZ5"/>
<dbReference type="EMBL" id="JABSTV010001255">
    <property type="protein sequence ID" value="KAH7935451.1"/>
    <property type="molecule type" value="Genomic_DNA"/>
</dbReference>
<organism evidence="1 2">
    <name type="scientific">Rhipicephalus sanguineus</name>
    <name type="common">Brown dog tick</name>
    <name type="synonym">Ixodes sanguineus</name>
    <dbReference type="NCBI Taxonomy" id="34632"/>
    <lineage>
        <taxon>Eukaryota</taxon>
        <taxon>Metazoa</taxon>
        <taxon>Ecdysozoa</taxon>
        <taxon>Arthropoda</taxon>
        <taxon>Chelicerata</taxon>
        <taxon>Arachnida</taxon>
        <taxon>Acari</taxon>
        <taxon>Parasitiformes</taxon>
        <taxon>Ixodida</taxon>
        <taxon>Ixodoidea</taxon>
        <taxon>Ixodidae</taxon>
        <taxon>Rhipicephalinae</taxon>
        <taxon>Rhipicephalus</taxon>
        <taxon>Rhipicephalus</taxon>
    </lineage>
</organism>
<evidence type="ECO:0000313" key="2">
    <source>
        <dbReference type="Proteomes" id="UP000821837"/>
    </source>
</evidence>
<keyword evidence="2" id="KW-1185">Reference proteome</keyword>